<feature type="region of interest" description="Disordered" evidence="6">
    <location>
        <begin position="1292"/>
        <end position="1323"/>
    </location>
</feature>
<dbReference type="EMBL" id="CYKH01001705">
    <property type="protein sequence ID" value="CUG89117.1"/>
    <property type="molecule type" value="Genomic_DNA"/>
</dbReference>
<keyword evidence="3" id="KW-0862">Zinc</keyword>
<feature type="region of interest" description="Disordered" evidence="6">
    <location>
        <begin position="50"/>
        <end position="69"/>
    </location>
</feature>
<evidence type="ECO:0000259" key="7">
    <source>
        <dbReference type="PROSITE" id="PS50089"/>
    </source>
</evidence>
<feature type="compositionally biased region" description="Basic and acidic residues" evidence="6">
    <location>
        <begin position="1090"/>
        <end position="1099"/>
    </location>
</feature>
<dbReference type="PROSITE" id="PS00518">
    <property type="entry name" value="ZF_RING_1"/>
    <property type="match status" value="1"/>
</dbReference>
<dbReference type="Pfam" id="PF13445">
    <property type="entry name" value="zf-RING_UBOX"/>
    <property type="match status" value="1"/>
</dbReference>
<keyword evidence="2 4" id="KW-0863">Zinc-finger</keyword>
<dbReference type="Proteomes" id="UP000051952">
    <property type="component" value="Unassembled WGS sequence"/>
</dbReference>
<dbReference type="InterPro" id="IPR001841">
    <property type="entry name" value="Znf_RING"/>
</dbReference>
<reference evidence="9" key="1">
    <citation type="submission" date="2015-09" db="EMBL/GenBank/DDBJ databases">
        <authorList>
            <consortium name="Pathogen Informatics"/>
        </authorList>
    </citation>
    <scope>NUCLEOTIDE SEQUENCE [LARGE SCALE GENOMIC DNA]</scope>
    <source>
        <strain evidence="9">Lake Konstanz</strain>
    </source>
</reference>
<feature type="compositionally biased region" description="Acidic residues" evidence="6">
    <location>
        <begin position="1448"/>
        <end position="1461"/>
    </location>
</feature>
<keyword evidence="5" id="KW-0175">Coiled coil</keyword>
<proteinExistence type="predicted"/>
<feature type="region of interest" description="Disordered" evidence="6">
    <location>
        <begin position="295"/>
        <end position="327"/>
    </location>
</feature>
<sequence length="1758" mass="183911">MNDDKRGAKAHSSLDGVDGATHSLPALHLHTRSASSVAAPGRGYFYEPLSSSRASGGRSSVHGGGGGGGGVASSVLTPIQRQALNDAPFLVKDKVKAMEQFAVMAAPRRPGARGGPMDSNRSKVVPLPVTVVGMQSSGVTNQPPKPPSPNSGGQFYTTSPRSSALLGFANGGIDPEVHEAIIAQTVAKLASVFQHRLQEHAIAATVRHFTKDLLAPEAASRISRPHTILDIKGANNNSTPYPPQHAQSARLPTLQGYDAVAAIERAIQNPPSSSLLCRTASPSVILKSKGENGALLNSPRRLVPVQPNMSSTTPSRKDRDASTAVDKSTLLRHPAIVAPWVTAGREPQIKVLGEPTSTLTANLLLHQQRLLAAEADDGDHVPLAEAALNRILLGGHVVDDVEGFVAPPSSSPPPLQSAAVLHQQSVGPIAILHASPTEAVFVQPTKVTSTKRLARKGPATSGPSRQGGASSSGGLLASHDLAMAIAQLLGDDEEGGQLVPQLMVTPAKTAVHDNDIPIVAGGASPQFDFHSGAHLLGAAPRIQRNRTPNTTTSPRSSEVVDHIMYDPVLQRWVSSRPATRDVYSGVHDQQQQGKTGVFRGGVDDAMIPQLVVGSDMIPAAAATTGHRNHVKHHNNAGGRNADLLMDGAELHGSSALDKLLVSPFSKSARVTPSLEGLGSRNHPPSSHEGTSLHHGYGSGSKKHGHHPPVSPLVAGPRSPLFQRPDGDDEDAVLSPLLVEKKSVFANSEKRRANAQKPVGHDNSALLHFDESFGREQDAALREAAAAAAEKEAQKDKLKLLRNATRAAMLMLNQSAAGGIPQSVKELVPVPMNAEISPHASATSPRLLSADQATLEAQVERDVIQSGYDNILGPAREVKSKVEASAELLQQAIGLKLQYREQLVKKYDALQTVKSSHSEVMQTMTALHNCIAAGKENIEHISLDTLMASINTLTSMDERESGHHGVGGAAGSSGAAGNNGAGGSGVGQRKSVGGFGGARQSMSDSSGTAAGAGGGAPSLARTNTVVGRRSSTSTTLVKGNQGSLRRKNTASSSFGAKGGGGGVGGGDYSGVVTDSSAYSSGSDSSDEEDGNERSGTHDDSGGGGGGGKKRQKSHIGKTSNSKASGGKASSSGEGGGGGASKNNSSDKTGKGGKPSVGKGSNNANVGGGRRQQQDVSFANSDEDPATPSRSNNFSGGTAELLRQAQRAKSTTSPANATAASGTSSAMMSSFRPRNRGDEDSRHSNASEAAPPPPLPPPHAVLIMRKAFLKASLTFKESKNRFDHSQAVMTHRGRILLKKPGDSSTSNLSGSSNISTPASATTKRVPAALEARLATATTTAGDGGLSAAEEKEFISAAISDELQAEFRDITARRDSQRGLAERQEKELEDLRLDMKRLTSGTESSRDETAAQLTSLIHRRDKNAAEEKARTSQALLGYPVSGTDSPAAATGEEEDNDEGGDDDDIRGLVEGRQQVGFVETAHAAVQVDEDQLPQTSAQQTNSAEQANQLEDLFRLERILLQSVRRLMVAVAHVMLFHDAISIELTCKKCLNIFTAPQMLWPCGHVFCHDCLQSMYDTTSELLTCGECGTLADIGFTPEPVLQNLGFYQNQFRVYAGGGAAAGKKGKPQQHASSYNHQRETTSHARSSPQSVYNGSFDAPVMDHNDDAMSRYSSSSISVSTSSPTAKASSGSPVRHNASSFDKPHHSHNHHHHKPPPASLPEVLRELLRDLGGTDETSRSASPNAVGGSFSFGSPHNASIEL</sequence>
<feature type="region of interest" description="Disordered" evidence="6">
    <location>
        <begin position="670"/>
        <end position="727"/>
    </location>
</feature>
<feature type="compositionally biased region" description="Pro residues" evidence="6">
    <location>
        <begin position="1248"/>
        <end position="1257"/>
    </location>
</feature>
<feature type="compositionally biased region" description="Basic residues" evidence="6">
    <location>
        <begin position="1701"/>
        <end position="1711"/>
    </location>
</feature>
<evidence type="ECO:0000256" key="1">
    <source>
        <dbReference type="ARBA" id="ARBA00022723"/>
    </source>
</evidence>
<dbReference type="InterPro" id="IPR013083">
    <property type="entry name" value="Znf_RING/FYVE/PHD"/>
</dbReference>
<feature type="compositionally biased region" description="Polar residues" evidence="6">
    <location>
        <begin position="1747"/>
        <end position="1758"/>
    </location>
</feature>
<feature type="region of interest" description="Disordered" evidence="6">
    <location>
        <begin position="1615"/>
        <end position="1758"/>
    </location>
</feature>
<feature type="compositionally biased region" description="Low complexity" evidence="6">
    <location>
        <begin position="1068"/>
        <end position="1082"/>
    </location>
</feature>
<feature type="coiled-coil region" evidence="5">
    <location>
        <begin position="1371"/>
        <end position="1398"/>
    </location>
</feature>
<feature type="domain" description="RING-type" evidence="7">
    <location>
        <begin position="1543"/>
        <end position="1584"/>
    </location>
</feature>
<feature type="compositionally biased region" description="Polar residues" evidence="6">
    <location>
        <begin position="150"/>
        <end position="159"/>
    </location>
</feature>
<evidence type="ECO:0000256" key="2">
    <source>
        <dbReference type="ARBA" id="ARBA00022771"/>
    </source>
</evidence>
<feature type="compositionally biased region" description="Low complexity" evidence="6">
    <location>
        <begin position="1115"/>
        <end position="1130"/>
    </location>
</feature>
<feature type="compositionally biased region" description="Low complexity" evidence="6">
    <location>
        <begin position="1016"/>
        <end position="1036"/>
    </location>
</feature>
<feature type="compositionally biased region" description="Gly residues" evidence="6">
    <location>
        <begin position="1055"/>
        <end position="1067"/>
    </location>
</feature>
<feature type="compositionally biased region" description="Low complexity" evidence="6">
    <location>
        <begin position="1301"/>
        <end position="1314"/>
    </location>
</feature>
<evidence type="ECO:0000256" key="3">
    <source>
        <dbReference type="ARBA" id="ARBA00022833"/>
    </source>
</evidence>
<keyword evidence="9" id="KW-1185">Reference proteome</keyword>
<feature type="compositionally biased region" description="Gly residues" evidence="6">
    <location>
        <begin position="976"/>
        <end position="985"/>
    </location>
</feature>
<evidence type="ECO:0000256" key="4">
    <source>
        <dbReference type="PROSITE-ProRule" id="PRU00175"/>
    </source>
</evidence>
<evidence type="ECO:0000313" key="9">
    <source>
        <dbReference type="Proteomes" id="UP000051952"/>
    </source>
</evidence>
<gene>
    <name evidence="8" type="ORF">BSAL_19370</name>
</gene>
<protein>
    <submittedName>
        <fullName evidence="8">Zinc finger protein, putative</fullName>
    </submittedName>
</protein>
<dbReference type="Gene3D" id="3.30.40.10">
    <property type="entry name" value="Zinc/RING finger domain, C3HC4 (zinc finger)"/>
    <property type="match status" value="1"/>
</dbReference>
<name>A0A0S4JC52_BODSA</name>
<dbReference type="OrthoDB" id="265776at2759"/>
<organism evidence="8 9">
    <name type="scientific">Bodo saltans</name>
    <name type="common">Flagellated protozoan</name>
    <dbReference type="NCBI Taxonomy" id="75058"/>
    <lineage>
        <taxon>Eukaryota</taxon>
        <taxon>Discoba</taxon>
        <taxon>Euglenozoa</taxon>
        <taxon>Kinetoplastea</taxon>
        <taxon>Metakinetoplastina</taxon>
        <taxon>Eubodonida</taxon>
        <taxon>Bodonidae</taxon>
        <taxon>Bodo</taxon>
    </lineage>
</organism>
<dbReference type="InterPro" id="IPR017907">
    <property type="entry name" value="Znf_RING_CS"/>
</dbReference>
<keyword evidence="1" id="KW-0479">Metal-binding</keyword>
<feature type="compositionally biased region" description="Low complexity" evidence="6">
    <location>
        <begin position="50"/>
        <end position="61"/>
    </location>
</feature>
<feature type="region of interest" description="Disordered" evidence="6">
    <location>
        <begin position="1413"/>
        <end position="1463"/>
    </location>
</feature>
<feature type="compositionally biased region" description="Basic and acidic residues" evidence="6">
    <location>
        <begin position="1233"/>
        <end position="1243"/>
    </location>
</feature>
<feature type="compositionally biased region" description="Polar residues" evidence="6">
    <location>
        <begin position="1680"/>
        <end position="1696"/>
    </location>
</feature>
<feature type="compositionally biased region" description="Polar residues" evidence="6">
    <location>
        <begin position="1640"/>
        <end position="1650"/>
    </location>
</feature>
<evidence type="ECO:0000256" key="5">
    <source>
        <dbReference type="SAM" id="Coils"/>
    </source>
</evidence>
<dbReference type="OMA" id="ISIELTC"/>
<dbReference type="SUPFAM" id="SSF57850">
    <property type="entry name" value="RING/U-box"/>
    <property type="match status" value="1"/>
</dbReference>
<evidence type="ECO:0000256" key="6">
    <source>
        <dbReference type="SAM" id="MobiDB-lite"/>
    </source>
</evidence>
<dbReference type="GO" id="GO:0008270">
    <property type="term" value="F:zinc ion binding"/>
    <property type="evidence" value="ECO:0007669"/>
    <property type="project" value="UniProtKB-KW"/>
</dbReference>
<feature type="region of interest" description="Disordered" evidence="6">
    <location>
        <begin position="135"/>
        <end position="159"/>
    </location>
</feature>
<feature type="compositionally biased region" description="Low complexity" evidence="6">
    <location>
        <begin position="1206"/>
        <end position="1228"/>
    </location>
</feature>
<accession>A0A0S4JC52</accession>
<dbReference type="InterPro" id="IPR027370">
    <property type="entry name" value="Znf-RING_euk"/>
</dbReference>
<dbReference type="PROSITE" id="PS50089">
    <property type="entry name" value="ZF_RING_2"/>
    <property type="match status" value="1"/>
</dbReference>
<feature type="region of interest" description="Disordered" evidence="6">
    <location>
        <begin position="957"/>
        <end position="1257"/>
    </location>
</feature>
<feature type="compositionally biased region" description="Low complexity" evidence="6">
    <location>
        <begin position="1666"/>
        <end position="1679"/>
    </location>
</feature>
<feature type="region of interest" description="Disordered" evidence="6">
    <location>
        <begin position="447"/>
        <end position="473"/>
    </location>
</feature>
<dbReference type="VEuPathDB" id="TriTrypDB:BSAL_19370"/>
<evidence type="ECO:0000313" key="8">
    <source>
        <dbReference type="EMBL" id="CUG89117.1"/>
    </source>
</evidence>